<dbReference type="Ensembl" id="ENSCCNT00000004943.1">
    <property type="protein sequence ID" value="ENSCCNP00000003781.1"/>
    <property type="gene ID" value="ENSCCNG00000004003.1"/>
</dbReference>
<protein>
    <submittedName>
        <fullName evidence="1">Uncharacterized protein</fullName>
    </submittedName>
</protein>
<evidence type="ECO:0000313" key="1">
    <source>
        <dbReference type="Ensembl" id="ENSCCNP00000003781.1"/>
    </source>
</evidence>
<reference evidence="1" key="1">
    <citation type="submission" date="2023-09" db="UniProtKB">
        <authorList>
            <consortium name="Ensembl"/>
        </authorList>
    </citation>
    <scope>IDENTIFICATION</scope>
</reference>
<name>A0A8C0W2G6_CASCN</name>
<organism evidence="1">
    <name type="scientific">Castor canadensis</name>
    <name type="common">American beaver</name>
    <dbReference type="NCBI Taxonomy" id="51338"/>
    <lineage>
        <taxon>Eukaryota</taxon>
        <taxon>Metazoa</taxon>
        <taxon>Chordata</taxon>
        <taxon>Craniata</taxon>
        <taxon>Vertebrata</taxon>
        <taxon>Euteleostomi</taxon>
        <taxon>Mammalia</taxon>
        <taxon>Eutheria</taxon>
        <taxon>Euarchontoglires</taxon>
        <taxon>Glires</taxon>
        <taxon>Rodentia</taxon>
        <taxon>Castorimorpha</taxon>
        <taxon>Castoridae</taxon>
        <taxon>Castor</taxon>
    </lineage>
</organism>
<accession>A0A8C0W2G6</accession>
<sequence length="118" mass="12452">QVAAGRGALAYQADYWSGGGGGTLVVPIPVATLFGQPFPNGPQWNPGSLQPQHTVRSLDRALEEAGNSGILSLSGRKLRDFPGSGYDLTDTTQAGDRTGGGELGRVHSNYSLWLREVK</sequence>
<proteinExistence type="predicted"/>
<dbReference type="AlphaFoldDB" id="A0A8C0W2G6"/>